<evidence type="ECO:0000256" key="3">
    <source>
        <dbReference type="SAM" id="Phobius"/>
    </source>
</evidence>
<dbReference type="SUPFAM" id="SSF63817">
    <property type="entry name" value="Sortase"/>
    <property type="match status" value="1"/>
</dbReference>
<proteinExistence type="predicted"/>
<gene>
    <name evidence="4" type="ORF">HMPREF3222_02793</name>
</gene>
<dbReference type="RefSeq" id="WP_060796637.1">
    <property type="nucleotide sequence ID" value="NZ_KQ956311.1"/>
</dbReference>
<keyword evidence="3" id="KW-1133">Transmembrane helix</keyword>
<reference evidence="4 5" key="1">
    <citation type="submission" date="2016-01" db="EMBL/GenBank/DDBJ databases">
        <authorList>
            <person name="Oliw E.H."/>
        </authorList>
    </citation>
    <scope>NUCLEOTIDE SEQUENCE [LARGE SCALE GENOMIC DNA]</scope>
    <source>
        <strain evidence="4 5">MJR7757A</strain>
    </source>
</reference>
<dbReference type="InterPro" id="IPR005754">
    <property type="entry name" value="Sortase"/>
</dbReference>
<dbReference type="Pfam" id="PF04203">
    <property type="entry name" value="Sortase"/>
    <property type="match status" value="1"/>
</dbReference>
<feature type="active site" description="Proton donor/acceptor" evidence="2">
    <location>
        <position position="148"/>
    </location>
</feature>
<dbReference type="PATRIC" id="fig|1502.174.peg.2816"/>
<evidence type="ECO:0000313" key="5">
    <source>
        <dbReference type="Proteomes" id="UP000070646"/>
    </source>
</evidence>
<dbReference type="NCBIfam" id="TIGR01076">
    <property type="entry name" value="sortase_fam"/>
    <property type="match status" value="1"/>
</dbReference>
<sequence>MKGVKKISIVLIFILGLSIAFYPLISDQWNKYRANKLIANYDNVVKEIKPDEIKEKIDDARKYNETLIGGVVPDAFSVRNGVKDKEYESLLNINNDGIIGSVEIPSIDVNIPIYHYTTDEVLAKGAGHLFGSSLPVGGESSHTVISAHRGLPSAKLFTDLDQLKDGDLFYFHVCGETFAYKVDQILVVEPEQTSELAIKEGEDLATLFTCTPYSINSHRLLVRGHRVPYDKKEELQEKEKVKNVQPYFLIVEIACIIGGILLALILVKLLDFIKKRRRE</sequence>
<feature type="active site" description="Acyl-thioester intermediate" evidence="2">
    <location>
        <position position="210"/>
    </location>
</feature>
<dbReference type="NCBIfam" id="NF033745">
    <property type="entry name" value="class_C_sortase"/>
    <property type="match status" value="1"/>
</dbReference>
<dbReference type="InterPro" id="IPR023365">
    <property type="entry name" value="Sortase_dom-sf"/>
</dbReference>
<dbReference type="CDD" id="cd05827">
    <property type="entry name" value="Sortase_C"/>
    <property type="match status" value="1"/>
</dbReference>
<dbReference type="GO" id="GO:0016787">
    <property type="term" value="F:hydrolase activity"/>
    <property type="evidence" value="ECO:0007669"/>
    <property type="project" value="UniProtKB-KW"/>
</dbReference>
<dbReference type="EMBL" id="LRPU01000177">
    <property type="protein sequence ID" value="KXA07019.1"/>
    <property type="molecule type" value="Genomic_DNA"/>
</dbReference>
<feature type="transmembrane region" description="Helical" evidence="3">
    <location>
        <begin position="7"/>
        <end position="25"/>
    </location>
</feature>
<dbReference type="Proteomes" id="UP000070646">
    <property type="component" value="Unassembled WGS sequence"/>
</dbReference>
<name>A0A133MSK1_CLOPF</name>
<keyword evidence="3" id="KW-0812">Transmembrane</keyword>
<dbReference type="InterPro" id="IPR042002">
    <property type="entry name" value="Sortase_C"/>
</dbReference>
<feature type="transmembrane region" description="Helical" evidence="3">
    <location>
        <begin position="247"/>
        <end position="270"/>
    </location>
</feature>
<organism evidence="4 5">
    <name type="scientific">Clostridium perfringens</name>
    <dbReference type="NCBI Taxonomy" id="1502"/>
    <lineage>
        <taxon>Bacteria</taxon>
        <taxon>Bacillati</taxon>
        <taxon>Bacillota</taxon>
        <taxon>Clostridia</taxon>
        <taxon>Eubacteriales</taxon>
        <taxon>Clostridiaceae</taxon>
        <taxon>Clostridium</taxon>
    </lineage>
</organism>
<evidence type="ECO:0000313" key="4">
    <source>
        <dbReference type="EMBL" id="KXA07019.1"/>
    </source>
</evidence>
<evidence type="ECO:0000256" key="1">
    <source>
        <dbReference type="ARBA" id="ARBA00022801"/>
    </source>
</evidence>
<dbReference type="Gene3D" id="2.40.260.10">
    <property type="entry name" value="Sortase"/>
    <property type="match status" value="1"/>
</dbReference>
<protein>
    <submittedName>
        <fullName evidence="4">Sortase family protein</fullName>
    </submittedName>
</protein>
<keyword evidence="1" id="KW-0378">Hydrolase</keyword>
<evidence type="ECO:0000256" key="2">
    <source>
        <dbReference type="PIRSR" id="PIRSR605754-1"/>
    </source>
</evidence>
<dbReference type="AlphaFoldDB" id="A0A133MSK1"/>
<accession>A0A133MSK1</accession>
<comment type="caution">
    <text evidence="4">The sequence shown here is derived from an EMBL/GenBank/DDBJ whole genome shotgun (WGS) entry which is preliminary data.</text>
</comment>
<keyword evidence="3" id="KW-0472">Membrane</keyword>